<dbReference type="PANTHER" id="PTHR38790">
    <property type="entry name" value="2EXR DOMAIN-CONTAINING PROTEIN-RELATED"/>
    <property type="match status" value="1"/>
</dbReference>
<gene>
    <name evidence="2" type="ORF">LTR62_008133</name>
</gene>
<dbReference type="Pfam" id="PF24864">
    <property type="entry name" value="DUF7730"/>
    <property type="match status" value="1"/>
</dbReference>
<organism evidence="2 3">
    <name type="scientific">Meristemomyces frigidus</name>
    <dbReference type="NCBI Taxonomy" id="1508187"/>
    <lineage>
        <taxon>Eukaryota</taxon>
        <taxon>Fungi</taxon>
        <taxon>Dikarya</taxon>
        <taxon>Ascomycota</taxon>
        <taxon>Pezizomycotina</taxon>
        <taxon>Dothideomycetes</taxon>
        <taxon>Dothideomycetidae</taxon>
        <taxon>Mycosphaerellales</taxon>
        <taxon>Teratosphaeriaceae</taxon>
        <taxon>Meristemomyces</taxon>
    </lineage>
</organism>
<reference evidence="2" key="1">
    <citation type="submission" date="2023-08" db="EMBL/GenBank/DDBJ databases">
        <title>Black Yeasts Isolated from many extreme environments.</title>
        <authorList>
            <person name="Coleine C."/>
            <person name="Stajich J.E."/>
            <person name="Selbmann L."/>
        </authorList>
    </citation>
    <scope>NUCLEOTIDE SEQUENCE</scope>
    <source>
        <strain evidence="2">CCFEE 5401</strain>
    </source>
</reference>
<dbReference type="Proteomes" id="UP001310890">
    <property type="component" value="Unassembled WGS sequence"/>
</dbReference>
<evidence type="ECO:0000313" key="2">
    <source>
        <dbReference type="EMBL" id="KAK5108642.1"/>
    </source>
</evidence>
<name>A0AAN7YCW5_9PEZI</name>
<dbReference type="AlphaFoldDB" id="A0AAN7YCW5"/>
<accession>A0AAN7YCW5</accession>
<dbReference type="InterPro" id="IPR056632">
    <property type="entry name" value="DUF7730"/>
</dbReference>
<dbReference type="EMBL" id="JAVRRL010000081">
    <property type="protein sequence ID" value="KAK5108642.1"/>
    <property type="molecule type" value="Genomic_DNA"/>
</dbReference>
<dbReference type="PANTHER" id="PTHR38790:SF4">
    <property type="entry name" value="2EXR DOMAIN-CONTAINING PROTEIN"/>
    <property type="match status" value="1"/>
</dbReference>
<evidence type="ECO:0000313" key="3">
    <source>
        <dbReference type="Proteomes" id="UP001310890"/>
    </source>
</evidence>
<proteinExistence type="predicted"/>
<comment type="caution">
    <text evidence="2">The sequence shown here is derived from an EMBL/GenBank/DDBJ whole genome shotgun (WGS) entry which is preliminary data.</text>
</comment>
<sequence>MATTRQTRATTKTRLELEEVNISQPTLSAASSALSLARAQPARDHNASLSLFQLPPELRNRIYQHVFGGQMIHVETNGATKRKAMLCLNDNYEEYNPYPCSLGSRQCGEWSRCCRLTFHHMCWLSIFSWPERNAGKGMAKKPVIPSAERRKRQEAKRLRVQRAFNVLFVCRQMYTETHLMIYAFSIFSFRPGGSLNDFGRSLSIRQRHALSHVHYDGKSNLPLLQLKYMIELHLPNLITLDLIVSLWQDELHVDKLKWAMPMADRVRVVVTECYMLGDRGPRMSTTDCREFAKKIEEVCSRVPAAPDQLLL</sequence>
<evidence type="ECO:0000259" key="1">
    <source>
        <dbReference type="Pfam" id="PF24864"/>
    </source>
</evidence>
<protein>
    <recommendedName>
        <fullName evidence="1">DUF7730 domain-containing protein</fullName>
    </recommendedName>
</protein>
<feature type="domain" description="DUF7730" evidence="1">
    <location>
        <begin position="50"/>
        <end position="214"/>
    </location>
</feature>